<dbReference type="AlphaFoldDB" id="A0A9X2HXS0"/>
<proteinExistence type="predicted"/>
<evidence type="ECO:0000256" key="3">
    <source>
        <dbReference type="ARBA" id="ARBA00022692"/>
    </source>
</evidence>
<keyword evidence="9" id="KW-1185">Reference proteome</keyword>
<gene>
    <name evidence="8" type="ORF">M6D89_06650</name>
</gene>
<evidence type="ECO:0000256" key="5">
    <source>
        <dbReference type="ARBA" id="ARBA00023136"/>
    </source>
</evidence>
<name>A0A9X2HXS0_9GAMM</name>
<dbReference type="InterPro" id="IPR019476">
    <property type="entry name" value="T4SS_TraD_DNA-bd"/>
</dbReference>
<dbReference type="RefSeq" id="WP_253967238.1">
    <property type="nucleotide sequence ID" value="NZ_JAMFTH010000001.1"/>
</dbReference>
<dbReference type="Pfam" id="PF10412">
    <property type="entry name" value="TrwB_AAD_bind"/>
    <property type="match status" value="1"/>
</dbReference>
<evidence type="ECO:0000256" key="6">
    <source>
        <dbReference type="SAM" id="Phobius"/>
    </source>
</evidence>
<dbReference type="SUPFAM" id="SSF52540">
    <property type="entry name" value="P-loop containing nucleoside triphosphate hydrolases"/>
    <property type="match status" value="1"/>
</dbReference>
<dbReference type="Proteomes" id="UP001139319">
    <property type="component" value="Unassembled WGS sequence"/>
</dbReference>
<keyword evidence="3 6" id="KW-0812">Transmembrane</keyword>
<dbReference type="CDD" id="cd01127">
    <property type="entry name" value="TrwB_TraG_TraD_VirD4"/>
    <property type="match status" value="1"/>
</dbReference>
<evidence type="ECO:0000313" key="8">
    <source>
        <dbReference type="EMBL" id="MCP8898974.1"/>
    </source>
</evidence>
<dbReference type="PANTHER" id="PTHR37937:SF1">
    <property type="entry name" value="CONJUGATIVE TRANSFER: DNA TRANSPORT"/>
    <property type="match status" value="1"/>
</dbReference>
<dbReference type="PANTHER" id="PTHR37937">
    <property type="entry name" value="CONJUGATIVE TRANSFER: DNA TRANSPORT"/>
    <property type="match status" value="1"/>
</dbReference>
<keyword evidence="2" id="KW-1003">Cell membrane</keyword>
<accession>A0A9X2HXS0</accession>
<feature type="transmembrane region" description="Helical" evidence="6">
    <location>
        <begin position="32"/>
        <end position="48"/>
    </location>
</feature>
<keyword evidence="8" id="KW-0238">DNA-binding</keyword>
<evidence type="ECO:0000259" key="7">
    <source>
        <dbReference type="Pfam" id="PF10412"/>
    </source>
</evidence>
<keyword evidence="5 6" id="KW-0472">Membrane</keyword>
<evidence type="ECO:0000256" key="4">
    <source>
        <dbReference type="ARBA" id="ARBA00022989"/>
    </source>
</evidence>
<feature type="transmembrane region" description="Helical" evidence="6">
    <location>
        <begin position="6"/>
        <end position="25"/>
    </location>
</feature>
<sequence length="566" mass="63104">MNIDVSQVVVIQSISLVVFILGVWLSWRTDKFICVMGTILGGAVWWMARFHSLFFWEEVTEYRLGTYIVRTLWLEGAHNVSTWWGGSLYPAEGWSDWVAWTSAVAAVVPIWALLLIYLYLTRGNSFVRGSVIIPIDTIHKKLRKMAARIPVFIGGLPLPESLETRSLALLGEPGTGKTQIIKRMLGCIFKRNDRVVAIDVGGELYSQFGRQGDCVLSVSTEETERWSPFADIAGPEDCTSMANVLIPSGEGEAATWNSYTRTLLSNILQKVWETGERKNSDIIFYAQSATVDELKQLLQGTSSQRLFEPGSERMLSNVLSILSSYMEPLRYLDENAGEADFSLKAWLTDDHCQGWLWVVYDDETGSATASLRTAWIDILTRTALSLEPDGDRRIWFFLDELASLGKVEILSQALARGRKYGLGLVLGIQNISQLFSIYGRDEALSILGSVGHTAILRTPDPETADYLSRTIGETEVTRDQYTRSGNSVSSTEVQETKRVVLASEIAQLPDRQGYLKIAGVGWTQLKVSVTEFKGRMSLTPIKRKYHLGTVGIVSSDHTSVNDIDDL</sequence>
<dbReference type="GO" id="GO:0005886">
    <property type="term" value="C:plasma membrane"/>
    <property type="evidence" value="ECO:0007669"/>
    <property type="project" value="UniProtKB-SubCell"/>
</dbReference>
<comment type="caution">
    <text evidence="8">The sequence shown here is derived from an EMBL/GenBank/DDBJ whole genome shotgun (WGS) entry which is preliminary data.</text>
</comment>
<evidence type="ECO:0000256" key="1">
    <source>
        <dbReference type="ARBA" id="ARBA00004651"/>
    </source>
</evidence>
<feature type="transmembrane region" description="Helical" evidence="6">
    <location>
        <begin position="97"/>
        <end position="120"/>
    </location>
</feature>
<dbReference type="InterPro" id="IPR051539">
    <property type="entry name" value="T4SS-coupling_protein"/>
</dbReference>
<comment type="subcellular location">
    <subcellularLocation>
        <location evidence="1">Cell membrane</location>
        <topology evidence="1">Multi-pass membrane protein</topology>
    </subcellularLocation>
</comment>
<dbReference type="EMBL" id="JAMFTH010000001">
    <property type="protein sequence ID" value="MCP8898974.1"/>
    <property type="molecule type" value="Genomic_DNA"/>
</dbReference>
<protein>
    <submittedName>
        <fullName evidence="8">Type IV secretion system DNA-binding domain-containing protein</fullName>
    </submittedName>
</protein>
<feature type="domain" description="Type IV secretion system coupling protein TraD DNA-binding" evidence="7">
    <location>
        <begin position="152"/>
        <end position="518"/>
    </location>
</feature>
<dbReference type="Gene3D" id="3.40.50.300">
    <property type="entry name" value="P-loop containing nucleotide triphosphate hydrolases"/>
    <property type="match status" value="2"/>
</dbReference>
<keyword evidence="4 6" id="KW-1133">Transmembrane helix</keyword>
<organism evidence="8 9">
    <name type="scientific">Gilvimarinus xylanilyticus</name>
    <dbReference type="NCBI Taxonomy" id="2944139"/>
    <lineage>
        <taxon>Bacteria</taxon>
        <taxon>Pseudomonadati</taxon>
        <taxon>Pseudomonadota</taxon>
        <taxon>Gammaproteobacteria</taxon>
        <taxon>Cellvibrionales</taxon>
        <taxon>Cellvibrionaceae</taxon>
        <taxon>Gilvimarinus</taxon>
    </lineage>
</organism>
<evidence type="ECO:0000313" key="9">
    <source>
        <dbReference type="Proteomes" id="UP001139319"/>
    </source>
</evidence>
<reference evidence="8" key="1">
    <citation type="submission" date="2022-05" db="EMBL/GenBank/DDBJ databases">
        <authorList>
            <person name="Sun H.-N."/>
        </authorList>
    </citation>
    <scope>NUCLEOTIDE SEQUENCE</scope>
    <source>
        <strain evidence="8">HB14</strain>
    </source>
</reference>
<dbReference type="InterPro" id="IPR027417">
    <property type="entry name" value="P-loop_NTPase"/>
</dbReference>
<evidence type="ECO:0000256" key="2">
    <source>
        <dbReference type="ARBA" id="ARBA00022475"/>
    </source>
</evidence>
<reference evidence="8" key="2">
    <citation type="submission" date="2023-01" db="EMBL/GenBank/DDBJ databases">
        <title>Gilvimarinus xylanilyticus HB14 isolated from Caulerpa lentillifera aquaculture base in Hainan, China.</title>
        <authorList>
            <person name="Zhang Y.-J."/>
        </authorList>
    </citation>
    <scope>NUCLEOTIDE SEQUENCE</scope>
    <source>
        <strain evidence="8">HB14</strain>
    </source>
</reference>
<dbReference type="GO" id="GO:0003677">
    <property type="term" value="F:DNA binding"/>
    <property type="evidence" value="ECO:0007669"/>
    <property type="project" value="UniProtKB-KW"/>
</dbReference>